<dbReference type="Gene3D" id="3.50.50.60">
    <property type="entry name" value="FAD/NAD(P)-binding domain"/>
    <property type="match status" value="1"/>
</dbReference>
<gene>
    <name evidence="2" type="ORF">B1B_18268</name>
</gene>
<comment type="caution">
    <text evidence="2">The sequence shown here is derived from an EMBL/GenBank/DDBJ whole genome shotgun (WGS) entry which is preliminary data.</text>
</comment>
<dbReference type="AlphaFoldDB" id="T0YDC9"/>
<dbReference type="PANTHER" id="PTHR42685">
    <property type="entry name" value="GERANYLGERANYL DIPHOSPHATE REDUCTASE"/>
    <property type="match status" value="1"/>
</dbReference>
<dbReference type="Pfam" id="PF22578">
    <property type="entry name" value="GGR_cat"/>
    <property type="match status" value="1"/>
</dbReference>
<dbReference type="PANTHER" id="PTHR42685:SF22">
    <property type="entry name" value="CONDITIONED MEDIUM FACTOR RECEPTOR 1"/>
    <property type="match status" value="1"/>
</dbReference>
<accession>T0YDC9</accession>
<evidence type="ECO:0000259" key="1">
    <source>
        <dbReference type="Pfam" id="PF22578"/>
    </source>
</evidence>
<reference evidence="2" key="2">
    <citation type="journal article" date="2014" name="ISME J.">
        <title>Microbial stratification in low pH oxic and suboxic macroscopic growths along an acid mine drainage.</title>
        <authorList>
            <person name="Mendez-Garcia C."/>
            <person name="Mesa V."/>
            <person name="Sprenger R.R."/>
            <person name="Richter M."/>
            <person name="Diez M.S."/>
            <person name="Solano J."/>
            <person name="Bargiela R."/>
            <person name="Golyshina O.V."/>
            <person name="Manteca A."/>
            <person name="Ramos J.L."/>
            <person name="Gallego J.R."/>
            <person name="Llorente I."/>
            <person name="Martins Dos Santos V.A."/>
            <person name="Jensen O.N."/>
            <person name="Pelaez A.I."/>
            <person name="Sanchez J."/>
            <person name="Ferrer M."/>
        </authorList>
    </citation>
    <scope>NUCLEOTIDE SEQUENCE</scope>
</reference>
<organism evidence="2">
    <name type="scientific">mine drainage metagenome</name>
    <dbReference type="NCBI Taxonomy" id="410659"/>
    <lineage>
        <taxon>unclassified sequences</taxon>
        <taxon>metagenomes</taxon>
        <taxon>ecological metagenomes</taxon>
    </lineage>
</organism>
<dbReference type="EMBL" id="AUZY01012224">
    <property type="protein sequence ID" value="EQD31113.1"/>
    <property type="molecule type" value="Genomic_DNA"/>
</dbReference>
<protein>
    <submittedName>
        <fullName evidence="2">Geranylgeranyl reductase</fullName>
    </submittedName>
</protein>
<dbReference type="InterPro" id="IPR054715">
    <property type="entry name" value="GGR_cat"/>
</dbReference>
<dbReference type="InterPro" id="IPR036188">
    <property type="entry name" value="FAD/NAD-bd_sf"/>
</dbReference>
<evidence type="ECO:0000313" key="2">
    <source>
        <dbReference type="EMBL" id="EQD31113.1"/>
    </source>
</evidence>
<feature type="domain" description="Digeranylgeranylglycerophospholipid reductase catalytic" evidence="1">
    <location>
        <begin position="1"/>
        <end position="43"/>
    </location>
</feature>
<dbReference type="InterPro" id="IPR050407">
    <property type="entry name" value="Geranylgeranyl_reductase"/>
</dbReference>
<feature type="non-terminal residue" evidence="2">
    <location>
        <position position="1"/>
    </location>
</feature>
<reference evidence="2" key="1">
    <citation type="submission" date="2013-08" db="EMBL/GenBank/DDBJ databases">
        <authorList>
            <person name="Mendez C."/>
            <person name="Richter M."/>
            <person name="Ferrer M."/>
            <person name="Sanchez J."/>
        </authorList>
    </citation>
    <scope>NUCLEOTIDE SEQUENCE</scope>
</reference>
<proteinExistence type="predicted"/>
<dbReference type="SUPFAM" id="SSF51905">
    <property type="entry name" value="FAD/NAD(P)-binding domain"/>
    <property type="match status" value="1"/>
</dbReference>
<name>T0YDC9_9ZZZZ</name>
<sequence length="176" mass="19085">SVAPGGYAWVIPKDGEANVGLGATALPPGKSLSTLLADFLARRGLSAATDLTRWWVPLGPPPDSAVRGRALFCGDAAHLVMATNGGGIPTAMISGMDAGTVAARHVREGVPLALYDQLWRRHLHLPLERAWRLKRLGDRLAFHDRWLALGMWYLGPSGLDAMIRLRWPRRLLGRAA</sequence>